<proteinExistence type="predicted"/>
<dbReference type="InParanoid" id="W3XNY3"/>
<dbReference type="RefSeq" id="XP_007827586.1">
    <property type="nucleotide sequence ID" value="XM_007829395.1"/>
</dbReference>
<evidence type="ECO:0000256" key="1">
    <source>
        <dbReference type="SAM" id="Phobius"/>
    </source>
</evidence>
<name>W3XNY3_PESFW</name>
<evidence type="ECO:0008006" key="4">
    <source>
        <dbReference type="Google" id="ProtNLM"/>
    </source>
</evidence>
<dbReference type="eggNOG" id="ENOG502SHN6">
    <property type="taxonomic scope" value="Eukaryota"/>
</dbReference>
<reference evidence="3" key="1">
    <citation type="journal article" date="2015" name="BMC Genomics">
        <title>Genomic and transcriptomic analysis of the endophytic fungus Pestalotiopsis fici reveals its lifestyle and high potential for synthesis of natural products.</title>
        <authorList>
            <person name="Wang X."/>
            <person name="Zhang X."/>
            <person name="Liu L."/>
            <person name="Xiang M."/>
            <person name="Wang W."/>
            <person name="Sun X."/>
            <person name="Che Y."/>
            <person name="Guo L."/>
            <person name="Liu G."/>
            <person name="Guo L."/>
            <person name="Wang C."/>
            <person name="Yin W.B."/>
            <person name="Stadler M."/>
            <person name="Zhang X."/>
            <person name="Liu X."/>
        </authorList>
    </citation>
    <scope>NUCLEOTIDE SEQUENCE [LARGE SCALE GENOMIC DNA]</scope>
    <source>
        <strain evidence="3">W106-1 / CGMCC3.15140</strain>
    </source>
</reference>
<sequence length="376" mass="41293">MIAQVVGPAGTIIGRAPRKWIIATIAAFMIIALGLLHGVKTDFQSFSHNSPDIEEPVLQHPRDLATNSTLGFERLVALSTGPSWRTRGLNRAADLSGLDFTIPFQPRNPDELVHAFQSLGSPQDRKPPDGSARAWLSHLDLLKYIIASGFETALVVEDDVDWDVRIKQQMTLVSDNLRAYQETPENDTTPFGTDWDVLWLGHCGSSISEHPSKAPLVYADDTAFPSSHYLGWAQPTLEKYLGDGRRQVQTSSMTVCSFAYAVNRVSAQKVLEVMGKGANEAFDVGLNVACRDGKLRCLIVNPQLFNHYEPPFTQGYVSDVQAGDGKGASKEEDEFEQKMGTTRNIIQSARCKALFGSECAQPSNCIGSAICKELYN</sequence>
<accession>W3XNY3</accession>
<dbReference type="EMBL" id="KI912109">
    <property type="protein sequence ID" value="ETS86986.1"/>
    <property type="molecule type" value="Genomic_DNA"/>
</dbReference>
<dbReference type="GeneID" id="19265827"/>
<keyword evidence="3" id="KW-1185">Reference proteome</keyword>
<keyword evidence="1" id="KW-1133">Transmembrane helix</keyword>
<dbReference type="KEGG" id="pfy:PFICI_00814"/>
<dbReference type="AlphaFoldDB" id="W3XNY3"/>
<evidence type="ECO:0000313" key="3">
    <source>
        <dbReference type="Proteomes" id="UP000030651"/>
    </source>
</evidence>
<keyword evidence="1" id="KW-0472">Membrane</keyword>
<dbReference type="OMA" id="PTACPHK"/>
<feature type="transmembrane region" description="Helical" evidence="1">
    <location>
        <begin position="20"/>
        <end position="39"/>
    </location>
</feature>
<dbReference type="HOGENOM" id="CLU_032992_3_0_1"/>
<dbReference type="Proteomes" id="UP000030651">
    <property type="component" value="Unassembled WGS sequence"/>
</dbReference>
<evidence type="ECO:0000313" key="2">
    <source>
        <dbReference type="EMBL" id="ETS86986.1"/>
    </source>
</evidence>
<organism evidence="2 3">
    <name type="scientific">Pestalotiopsis fici (strain W106-1 / CGMCC3.15140)</name>
    <dbReference type="NCBI Taxonomy" id="1229662"/>
    <lineage>
        <taxon>Eukaryota</taxon>
        <taxon>Fungi</taxon>
        <taxon>Dikarya</taxon>
        <taxon>Ascomycota</taxon>
        <taxon>Pezizomycotina</taxon>
        <taxon>Sordariomycetes</taxon>
        <taxon>Xylariomycetidae</taxon>
        <taxon>Amphisphaeriales</taxon>
        <taxon>Sporocadaceae</taxon>
        <taxon>Pestalotiopsis</taxon>
    </lineage>
</organism>
<keyword evidence="1" id="KW-0812">Transmembrane</keyword>
<dbReference type="OrthoDB" id="47375at2759"/>
<gene>
    <name evidence="2" type="ORF">PFICI_00814</name>
</gene>
<protein>
    <recommendedName>
        <fullName evidence="4">Glycosyltransferase family 25 protein</fullName>
    </recommendedName>
</protein>